<feature type="domain" description="HMG box" evidence="3">
    <location>
        <begin position="130"/>
        <end position="198"/>
    </location>
</feature>
<dbReference type="Proteomes" id="UP000014500">
    <property type="component" value="Unassembled WGS sequence"/>
</dbReference>
<dbReference type="eggNOG" id="KOG0381">
    <property type="taxonomic scope" value="Eukaryota"/>
</dbReference>
<feature type="DNA-binding region" description="HMG box" evidence="1">
    <location>
        <begin position="955"/>
        <end position="1023"/>
    </location>
</feature>
<evidence type="ECO:0000256" key="1">
    <source>
        <dbReference type="PROSITE-ProRule" id="PRU00267"/>
    </source>
</evidence>
<keyword evidence="5" id="KW-1185">Reference proteome</keyword>
<dbReference type="GO" id="GO:0003677">
    <property type="term" value="F:DNA binding"/>
    <property type="evidence" value="ECO:0007669"/>
    <property type="project" value="UniProtKB-UniRule"/>
</dbReference>
<dbReference type="PANTHER" id="PTHR46584">
    <property type="entry name" value="HMG DOMAIN-CONTAINING PROTEIN 4"/>
    <property type="match status" value="1"/>
</dbReference>
<feature type="DNA-binding region" description="HMG box" evidence="1">
    <location>
        <begin position="468"/>
        <end position="539"/>
    </location>
</feature>
<dbReference type="PANTHER" id="PTHR46584:SF1">
    <property type="entry name" value="HMG DOMAIN-CONTAINING PROTEIN 4"/>
    <property type="match status" value="1"/>
</dbReference>
<dbReference type="PROSITE" id="PS50118">
    <property type="entry name" value="HMG_BOX_2"/>
    <property type="match status" value="4"/>
</dbReference>
<name>T1IZV6_STRMM</name>
<feature type="compositionally biased region" description="Polar residues" evidence="2">
    <location>
        <begin position="1031"/>
        <end position="1056"/>
    </location>
</feature>
<keyword evidence="1" id="KW-0238">DNA-binding</keyword>
<dbReference type="InterPro" id="IPR036910">
    <property type="entry name" value="HMG_box_dom_sf"/>
</dbReference>
<dbReference type="GO" id="GO:0005634">
    <property type="term" value="C:nucleus"/>
    <property type="evidence" value="ECO:0007669"/>
    <property type="project" value="UniProtKB-UniRule"/>
</dbReference>
<feature type="domain" description="HMG box" evidence="3">
    <location>
        <begin position="468"/>
        <end position="539"/>
    </location>
</feature>
<reference evidence="5" key="1">
    <citation type="submission" date="2011-05" db="EMBL/GenBank/DDBJ databases">
        <authorList>
            <person name="Richards S.R."/>
            <person name="Qu J."/>
            <person name="Jiang H."/>
            <person name="Jhangiani S.N."/>
            <person name="Agravi P."/>
            <person name="Goodspeed R."/>
            <person name="Gross S."/>
            <person name="Mandapat C."/>
            <person name="Jackson L."/>
            <person name="Mathew T."/>
            <person name="Pu L."/>
            <person name="Thornton R."/>
            <person name="Saada N."/>
            <person name="Wilczek-Boney K.B."/>
            <person name="Lee S."/>
            <person name="Kovar C."/>
            <person name="Wu Y."/>
            <person name="Scherer S.E."/>
            <person name="Worley K.C."/>
            <person name="Muzny D.M."/>
            <person name="Gibbs R."/>
        </authorList>
    </citation>
    <scope>NUCLEOTIDE SEQUENCE</scope>
    <source>
        <strain evidence="5">Brora</strain>
    </source>
</reference>
<dbReference type="HOGENOM" id="CLU_290087_0_0_1"/>
<dbReference type="SMART" id="SM00398">
    <property type="entry name" value="HMG"/>
    <property type="match status" value="4"/>
</dbReference>
<feature type="region of interest" description="Disordered" evidence="2">
    <location>
        <begin position="1015"/>
        <end position="1056"/>
    </location>
</feature>
<dbReference type="EMBL" id="JH431727">
    <property type="status" value="NOT_ANNOTATED_CDS"/>
    <property type="molecule type" value="Genomic_DNA"/>
</dbReference>
<dbReference type="SUPFAM" id="SSF47095">
    <property type="entry name" value="HMG-box"/>
    <property type="match status" value="4"/>
</dbReference>
<dbReference type="STRING" id="126957.T1IZV6"/>
<reference evidence="4" key="2">
    <citation type="submission" date="2015-02" db="UniProtKB">
        <authorList>
            <consortium name="EnsemblMetazoa"/>
        </authorList>
    </citation>
    <scope>IDENTIFICATION</scope>
</reference>
<dbReference type="AlphaFoldDB" id="T1IZV6"/>
<organism evidence="4 5">
    <name type="scientific">Strigamia maritima</name>
    <name type="common">European centipede</name>
    <name type="synonym">Geophilus maritimus</name>
    <dbReference type="NCBI Taxonomy" id="126957"/>
    <lineage>
        <taxon>Eukaryota</taxon>
        <taxon>Metazoa</taxon>
        <taxon>Ecdysozoa</taxon>
        <taxon>Arthropoda</taxon>
        <taxon>Myriapoda</taxon>
        <taxon>Chilopoda</taxon>
        <taxon>Pleurostigmophora</taxon>
        <taxon>Geophilomorpha</taxon>
        <taxon>Linotaeniidae</taxon>
        <taxon>Strigamia</taxon>
    </lineage>
</organism>
<dbReference type="EnsemblMetazoa" id="SMAR006793-RA">
    <property type="protein sequence ID" value="SMAR006793-PA"/>
    <property type="gene ID" value="SMAR006793"/>
</dbReference>
<protein>
    <recommendedName>
        <fullName evidence="3">HMG box domain-containing protein</fullName>
    </recommendedName>
</protein>
<proteinExistence type="predicted"/>
<evidence type="ECO:0000256" key="2">
    <source>
        <dbReference type="SAM" id="MobiDB-lite"/>
    </source>
</evidence>
<evidence type="ECO:0000313" key="4">
    <source>
        <dbReference type="EnsemblMetazoa" id="SMAR006793-PA"/>
    </source>
</evidence>
<sequence>MEPKGDVESVDFTADIITLMFTFPRFRAFLHCQRRPICCWATGGAEKRRRLTPSSEMKLMSESLSGISRSGRVRKQTIKYDDFEMFESCAKNDTDSGLDHDYCTVQTSKPHSDSHSVKVAKEKKVGKRKKGRPMTAYILWCRDHRPRVVAENPDLDFGGISVRLGEIWQAMPLSEKKPWKQQADILMEEYQAKIKPSRRKPQTMRSAVTKLTEFSYLVDAETISPNNDQESNSPSEVILPHLMVTEVVDDDLAAREMEIKIEQNDEFDDVDSRCHNADPSDEFEDIDSMSLKMEIEIEPNDDFDDVKSSSNDVLEKEIKIEPSDEFEDIEFETLKMEIEIEPNDVFEASRSHDVGEREINIEPYVDFVDADSMTHDVGGIVVPVEPINVYLAKLEEVETPGIVAENPDKDFSGINIPAGVDTLTPKEKKFWRRPQKLLTTNTPHSIYPAKKEKVKKQKATSDDIYIKYRLPVSASVLWCRDQRPQLEAENPGISYSERKKRSLRLWERLSRKERTPWEQQAKILKEEYLEYSAAQDEYKPYKYKYKYNPPRRQPQTTKSAVRKLTEMEVFKDSVVEGMSKSPVKMVEELSALDLLAARGSGDLPSEINVQSKSIIIEPNDEFDDTDSISHDDGEIEKKRPISGYRWWCRAYRPTIVAEYPKMKYTEIPKQLSKVWKALPNEERMWWHRCRNQMLVNSETVETTETSGENQPWKRQKNILMEEYRTKIDAFSKQLQTISAVTELTEMEGSKARVDDGMSKTIICLKSSKKTEEFSNLIDSPNNNQESNSSPKVVILPSLINTEMSDDDLAAEGRKKKIAQNDEFDDVDSRSHDAEPSDEFEDIESMNETLKIDIEIEPNDEFDDEDSSSHDVVEREINIDSSTRDDGGIPEKERVNKRRRIAARNPHMNFYEINRLVDERHQRKKMKAEKLYWSRQEKLLEKSTPHSVYLAKKKKKKRLVSAYALWRREKKPQLIAEHPGICGLEILGRLSILWRKLPHKEKMFWYQQREQMLAKVLENPETTETSEEAQPAENTETSEETQPAETSEETQPSTSKS</sequence>
<feature type="domain" description="HMG box" evidence="3">
    <location>
        <begin position="637"/>
        <end position="686"/>
    </location>
</feature>
<dbReference type="CDD" id="cd00084">
    <property type="entry name" value="HMG-box_SF"/>
    <property type="match status" value="2"/>
</dbReference>
<dbReference type="Gene3D" id="1.10.30.10">
    <property type="entry name" value="High mobility group box domain"/>
    <property type="match status" value="4"/>
</dbReference>
<dbReference type="InterPro" id="IPR042477">
    <property type="entry name" value="HMGXB4"/>
</dbReference>
<dbReference type="Pfam" id="PF00505">
    <property type="entry name" value="HMG_box"/>
    <property type="match status" value="4"/>
</dbReference>
<accession>T1IZV6</accession>
<dbReference type="InterPro" id="IPR009071">
    <property type="entry name" value="HMG_box_dom"/>
</dbReference>
<keyword evidence="1" id="KW-0539">Nucleus</keyword>
<feature type="region of interest" description="Disordered" evidence="2">
    <location>
        <begin position="816"/>
        <end position="842"/>
    </location>
</feature>
<feature type="DNA-binding region" description="HMG box" evidence="1">
    <location>
        <begin position="637"/>
        <end position="686"/>
    </location>
</feature>
<feature type="domain" description="HMG box" evidence="3">
    <location>
        <begin position="955"/>
        <end position="1023"/>
    </location>
</feature>
<evidence type="ECO:0000259" key="3">
    <source>
        <dbReference type="PROSITE" id="PS50118"/>
    </source>
</evidence>
<evidence type="ECO:0000313" key="5">
    <source>
        <dbReference type="Proteomes" id="UP000014500"/>
    </source>
</evidence>
<feature type="DNA-binding region" description="HMG box" evidence="1">
    <location>
        <begin position="130"/>
        <end position="198"/>
    </location>
</feature>